<proteinExistence type="predicted"/>
<name>A0A0G1TPX3_9BACT</name>
<organism evidence="1 2">
    <name type="scientific">Candidatus Woesebacteria bacterium GW2011_GWF2_46_8</name>
    <dbReference type="NCBI Taxonomy" id="1618604"/>
    <lineage>
        <taxon>Bacteria</taxon>
        <taxon>Candidatus Woeseibacteriota</taxon>
    </lineage>
</organism>
<sequence length="31" mass="3724">MALMRLRPVLKARTKEKKETKISDETIFARY</sequence>
<comment type="caution">
    <text evidence="1">The sequence shown here is derived from an EMBL/GenBank/DDBJ whole genome shotgun (WGS) entry which is preliminary data.</text>
</comment>
<evidence type="ECO:0000313" key="2">
    <source>
        <dbReference type="Proteomes" id="UP000034831"/>
    </source>
</evidence>
<evidence type="ECO:0000313" key="1">
    <source>
        <dbReference type="EMBL" id="KKU47430.1"/>
    </source>
</evidence>
<gene>
    <name evidence="1" type="ORF">UX67_C0038G0004</name>
</gene>
<protein>
    <submittedName>
        <fullName evidence="1">Uncharacterized protein</fullName>
    </submittedName>
</protein>
<dbReference type="AlphaFoldDB" id="A0A0G1TPX3"/>
<accession>A0A0G1TPX3</accession>
<dbReference type="EMBL" id="LCNC01000038">
    <property type="protein sequence ID" value="KKU47430.1"/>
    <property type="molecule type" value="Genomic_DNA"/>
</dbReference>
<reference evidence="1 2" key="1">
    <citation type="journal article" date="2015" name="Nature">
        <title>rRNA introns, odd ribosomes, and small enigmatic genomes across a large radiation of phyla.</title>
        <authorList>
            <person name="Brown C.T."/>
            <person name="Hug L.A."/>
            <person name="Thomas B.C."/>
            <person name="Sharon I."/>
            <person name="Castelle C.J."/>
            <person name="Singh A."/>
            <person name="Wilkins M.J."/>
            <person name="Williams K.H."/>
            <person name="Banfield J.F."/>
        </authorList>
    </citation>
    <scope>NUCLEOTIDE SEQUENCE [LARGE SCALE GENOMIC DNA]</scope>
</reference>
<dbReference type="Proteomes" id="UP000034831">
    <property type="component" value="Unassembled WGS sequence"/>
</dbReference>